<dbReference type="InterPro" id="IPR013783">
    <property type="entry name" value="Ig-like_fold"/>
</dbReference>
<keyword evidence="1" id="KW-0732">Signal</keyword>
<evidence type="ECO:0000313" key="4">
    <source>
        <dbReference type="Proteomes" id="UP000182491"/>
    </source>
</evidence>
<accession>A0A1I7I594</accession>
<keyword evidence="4" id="KW-1185">Reference proteome</keyword>
<dbReference type="AlphaFoldDB" id="A0A1I7I594"/>
<proteinExistence type="predicted"/>
<organism evidence="3 4">
    <name type="scientific">Pontibacter akesuensis</name>
    <dbReference type="NCBI Taxonomy" id="388950"/>
    <lineage>
        <taxon>Bacteria</taxon>
        <taxon>Pseudomonadati</taxon>
        <taxon>Bacteroidota</taxon>
        <taxon>Cytophagia</taxon>
        <taxon>Cytophagales</taxon>
        <taxon>Hymenobacteraceae</taxon>
        <taxon>Pontibacter</taxon>
    </lineage>
</organism>
<feature type="domain" description="Secretion system C-terminal sorting" evidence="2">
    <location>
        <begin position="496"/>
        <end position="564"/>
    </location>
</feature>
<feature type="chain" id="PRO_5010213442" evidence="1">
    <location>
        <begin position="20"/>
        <end position="566"/>
    </location>
</feature>
<protein>
    <submittedName>
        <fullName evidence="3">Por secretion system C-terminal sorting domain-containing protein</fullName>
    </submittedName>
</protein>
<name>A0A1I7I594_9BACT</name>
<dbReference type="RefSeq" id="WP_068837665.1">
    <property type="nucleotide sequence ID" value="NZ_BMXC01000002.1"/>
</dbReference>
<dbReference type="STRING" id="388950.GCA_001611675_01619"/>
<gene>
    <name evidence="3" type="ORF">SAMN04487941_1924</name>
</gene>
<sequence length="566" mass="61016">MKYLYLLTTLVLLAYTTQAQITIYHEDFSTTVEGITAAPAGSWAAYTDGVTTNSDPLASRGVYYSTTQTVNGTQAFVVRNKVSTLGFSSATITWSEYRTSGKDGNSSPVNLYYSVDGITYTKITGFTQKNTTYNTWTKINDGVAFLLPAAALGQSNLHLKWEVSVPLSNGSNKQSAFYGIDDISISGMPEEGVSVLNWADIALNEDPFAAGKSYAVHENSVTFSRASAAGVTVSKALVTNADFQNPIKSLTLIQTGATATRGTTLKMNFTEPVSDLTFTLFDVDQVTGQFQDQLVIKGKGFWGQEIILKKTKVKTTFNNSFSPTASSATGVSGADVAAAANGGNVTFTFSEPVGEVTIEYYNNDAAKGNQGIGIHNLNWRRAHAISALPVELIFFKGAVQNSSAKLSWATAQEQENEKFEVERSLDGKTFLKVGEVQGKGNSSIRTAYSYTDTTPGAGTTYYRLRQIDYDGTVSFSNVIALNVQGQSLQGANLANIYPTLASSEVNISLAVDQATVRVLDVNGRAVGQYTLKTSSMVLPVENLQPGVYFVVITDGTRQQTQRIVKR</sequence>
<dbReference type="EMBL" id="FPCA01000002">
    <property type="protein sequence ID" value="SFU68082.1"/>
    <property type="molecule type" value="Genomic_DNA"/>
</dbReference>
<evidence type="ECO:0000259" key="2">
    <source>
        <dbReference type="Pfam" id="PF18962"/>
    </source>
</evidence>
<feature type="signal peptide" evidence="1">
    <location>
        <begin position="1"/>
        <end position="19"/>
    </location>
</feature>
<dbReference type="NCBIfam" id="TIGR04183">
    <property type="entry name" value="Por_Secre_tail"/>
    <property type="match status" value="1"/>
</dbReference>
<dbReference type="Proteomes" id="UP000182491">
    <property type="component" value="Unassembled WGS sequence"/>
</dbReference>
<dbReference type="Gene3D" id="2.60.40.10">
    <property type="entry name" value="Immunoglobulins"/>
    <property type="match status" value="1"/>
</dbReference>
<dbReference type="InterPro" id="IPR026444">
    <property type="entry name" value="Secre_tail"/>
</dbReference>
<evidence type="ECO:0000313" key="3">
    <source>
        <dbReference type="EMBL" id="SFU68082.1"/>
    </source>
</evidence>
<dbReference type="Pfam" id="PF18962">
    <property type="entry name" value="Por_Secre_tail"/>
    <property type="match status" value="1"/>
</dbReference>
<reference evidence="4" key="1">
    <citation type="submission" date="2016-10" db="EMBL/GenBank/DDBJ databases">
        <authorList>
            <person name="Varghese N."/>
        </authorList>
    </citation>
    <scope>NUCLEOTIDE SEQUENCE [LARGE SCALE GENOMIC DNA]</scope>
    <source>
        <strain evidence="4">DSM 18820</strain>
    </source>
</reference>
<evidence type="ECO:0000256" key="1">
    <source>
        <dbReference type="SAM" id="SignalP"/>
    </source>
</evidence>